<dbReference type="InterPro" id="IPR020841">
    <property type="entry name" value="PKS_Beta-ketoAc_synthase_dom"/>
</dbReference>
<feature type="compositionally biased region" description="Pro residues" evidence="8">
    <location>
        <begin position="971"/>
        <end position="988"/>
    </location>
</feature>
<comment type="pathway">
    <text evidence="1">Antibiotic biosynthesis.</text>
</comment>
<proteinExistence type="predicted"/>
<dbReference type="InterPro" id="IPR036736">
    <property type="entry name" value="ACP-like_sf"/>
</dbReference>
<dbReference type="CDD" id="cd08953">
    <property type="entry name" value="KR_2_SDR_x"/>
    <property type="match status" value="1"/>
</dbReference>
<dbReference type="InterPro" id="IPR049900">
    <property type="entry name" value="PKS_mFAS_DH"/>
</dbReference>
<dbReference type="Pfam" id="PF16197">
    <property type="entry name" value="KAsynt_C_assoc"/>
    <property type="match status" value="1"/>
</dbReference>
<keyword evidence="5" id="KW-0045">Antibiotic biosynthesis</keyword>
<dbReference type="CDD" id="cd00833">
    <property type="entry name" value="PKS"/>
    <property type="match status" value="1"/>
</dbReference>
<feature type="region of interest" description="Disordered" evidence="8">
    <location>
        <begin position="1009"/>
        <end position="1053"/>
    </location>
</feature>
<dbReference type="InterPro" id="IPR036291">
    <property type="entry name" value="NAD(P)-bd_dom_sf"/>
</dbReference>
<feature type="region of interest" description="Disordered" evidence="8">
    <location>
        <begin position="964"/>
        <end position="988"/>
    </location>
</feature>
<dbReference type="SUPFAM" id="SSF47336">
    <property type="entry name" value="ACP-like"/>
    <property type="match status" value="3"/>
</dbReference>
<dbReference type="SUPFAM" id="SSF53901">
    <property type="entry name" value="Thiolase-like"/>
    <property type="match status" value="1"/>
</dbReference>
<feature type="domain" description="Ketosynthase family 3 (KS3)" evidence="10">
    <location>
        <begin position="15"/>
        <end position="471"/>
    </location>
</feature>
<dbReference type="PANTHER" id="PTHR43074">
    <property type="entry name" value="OMEGA-3 POLYUNSATURATED FATTY ACID SYNTHASE PFAB-RELATED"/>
    <property type="match status" value="1"/>
</dbReference>
<dbReference type="PROSITE" id="PS52004">
    <property type="entry name" value="KS3_2"/>
    <property type="match status" value="1"/>
</dbReference>
<feature type="active site" description="Proton acceptor; for dehydratase activity" evidence="7">
    <location>
        <position position="2063"/>
    </location>
</feature>
<dbReference type="InterPro" id="IPR009081">
    <property type="entry name" value="PP-bd_ACP"/>
</dbReference>
<dbReference type="Pfam" id="PF02801">
    <property type="entry name" value="Ketoacyl-synt_C"/>
    <property type="match status" value="1"/>
</dbReference>
<dbReference type="InterPro" id="IPR018201">
    <property type="entry name" value="Ketoacyl_synth_AS"/>
</dbReference>
<accession>A0ABV8HGQ9</accession>
<dbReference type="RefSeq" id="WP_386424923.1">
    <property type="nucleotide sequence ID" value="NZ_JBHSBB010000001.1"/>
</dbReference>
<evidence type="ECO:0000259" key="10">
    <source>
        <dbReference type="PROSITE" id="PS52004"/>
    </source>
</evidence>
<keyword evidence="13" id="KW-1185">Reference proteome</keyword>
<dbReference type="Gene3D" id="1.10.1200.10">
    <property type="entry name" value="ACP-like"/>
    <property type="match status" value="3"/>
</dbReference>
<feature type="region of interest" description="Disordered" evidence="8">
    <location>
        <begin position="1178"/>
        <end position="1205"/>
    </location>
</feature>
<dbReference type="EMBL" id="JBHSBB010000001">
    <property type="protein sequence ID" value="MFC4030062.1"/>
    <property type="molecule type" value="Genomic_DNA"/>
</dbReference>
<dbReference type="Proteomes" id="UP001595765">
    <property type="component" value="Unassembled WGS sequence"/>
</dbReference>
<dbReference type="Gene3D" id="3.40.50.720">
    <property type="entry name" value="NAD(P)-binding Rossmann-like Domain"/>
    <property type="match status" value="1"/>
</dbReference>
<dbReference type="Gene3D" id="3.10.129.110">
    <property type="entry name" value="Polyketide synthase dehydratase"/>
    <property type="match status" value="1"/>
</dbReference>
<feature type="region of interest" description="C-terminal hotdog fold" evidence="7">
    <location>
        <begin position="2167"/>
        <end position="2315"/>
    </location>
</feature>
<organism evidence="12 13">
    <name type="scientific">Streptomyces polygonati</name>
    <dbReference type="NCBI Taxonomy" id="1617087"/>
    <lineage>
        <taxon>Bacteria</taxon>
        <taxon>Bacillati</taxon>
        <taxon>Actinomycetota</taxon>
        <taxon>Actinomycetes</taxon>
        <taxon>Kitasatosporales</taxon>
        <taxon>Streptomycetaceae</taxon>
        <taxon>Streptomyces</taxon>
    </lineage>
</organism>
<gene>
    <name evidence="12" type="ORF">ACFO3J_01095</name>
</gene>
<dbReference type="PROSITE" id="PS52019">
    <property type="entry name" value="PKS_MFAS_DH"/>
    <property type="match status" value="1"/>
</dbReference>
<dbReference type="InterPro" id="IPR014030">
    <property type="entry name" value="Ketoacyl_synth_N"/>
</dbReference>
<dbReference type="Pfam" id="PF21089">
    <property type="entry name" value="PKS_DH_N"/>
    <property type="match status" value="1"/>
</dbReference>
<dbReference type="Pfam" id="PF00109">
    <property type="entry name" value="ketoacyl-synt"/>
    <property type="match status" value="1"/>
</dbReference>
<dbReference type="SUPFAM" id="SSF52151">
    <property type="entry name" value="FabD/lysophospholipase-like"/>
    <property type="match status" value="1"/>
</dbReference>
<dbReference type="NCBIfam" id="TIGR02813">
    <property type="entry name" value="omega_3_PfaA"/>
    <property type="match status" value="1"/>
</dbReference>
<name>A0ABV8HGQ9_9ACTN</name>
<feature type="active site" description="Proton donor; for dehydratase activity" evidence="7">
    <location>
        <position position="2228"/>
    </location>
</feature>
<dbReference type="InterPro" id="IPR016039">
    <property type="entry name" value="Thiolase-like"/>
</dbReference>
<keyword evidence="2" id="KW-0596">Phosphopantetheine</keyword>
<dbReference type="InterPro" id="IPR013968">
    <property type="entry name" value="PKS_KR"/>
</dbReference>
<feature type="compositionally biased region" description="Low complexity" evidence="8">
    <location>
        <begin position="1189"/>
        <end position="1205"/>
    </location>
</feature>
<evidence type="ECO:0000259" key="11">
    <source>
        <dbReference type="PROSITE" id="PS52019"/>
    </source>
</evidence>
<dbReference type="InterPro" id="IPR001227">
    <property type="entry name" value="Ac_transferase_dom_sf"/>
</dbReference>
<dbReference type="SMART" id="SM00822">
    <property type="entry name" value="PKS_KR"/>
    <property type="match status" value="1"/>
</dbReference>
<evidence type="ECO:0000256" key="6">
    <source>
        <dbReference type="ARBA" id="ARBA00023315"/>
    </source>
</evidence>
<evidence type="ECO:0000256" key="7">
    <source>
        <dbReference type="PROSITE-ProRule" id="PRU01363"/>
    </source>
</evidence>
<feature type="domain" description="Carrier" evidence="9">
    <location>
        <begin position="1214"/>
        <end position="1294"/>
    </location>
</feature>
<dbReference type="SUPFAM" id="SSF51735">
    <property type="entry name" value="NAD(P)-binding Rossmann-fold domains"/>
    <property type="match status" value="2"/>
</dbReference>
<feature type="domain" description="Carrier" evidence="9">
    <location>
        <begin position="1311"/>
        <end position="1391"/>
    </location>
</feature>
<reference evidence="13" key="1">
    <citation type="journal article" date="2019" name="Int. J. Syst. Evol. Microbiol.">
        <title>The Global Catalogue of Microorganisms (GCM) 10K type strain sequencing project: providing services to taxonomists for standard genome sequencing and annotation.</title>
        <authorList>
            <consortium name="The Broad Institute Genomics Platform"/>
            <consortium name="The Broad Institute Genome Sequencing Center for Infectious Disease"/>
            <person name="Wu L."/>
            <person name="Ma J."/>
        </authorList>
    </citation>
    <scope>NUCLEOTIDE SEQUENCE [LARGE SCALE GENOMIC DNA]</scope>
    <source>
        <strain evidence="13">CGMCC 4.7237</strain>
    </source>
</reference>
<feature type="region of interest" description="N-terminal hotdog fold" evidence="7">
    <location>
        <begin position="2031"/>
        <end position="2153"/>
    </location>
</feature>
<dbReference type="PANTHER" id="PTHR43074:SF1">
    <property type="entry name" value="BETA-KETOACYL SYNTHASE FAMILY PROTEIN-RELATED"/>
    <property type="match status" value="1"/>
</dbReference>
<dbReference type="SUPFAM" id="SSF55048">
    <property type="entry name" value="Probable ACP-binding domain of malonyl-CoA ACP transacylase"/>
    <property type="match status" value="1"/>
</dbReference>
<keyword evidence="6" id="KW-0012">Acyltransferase</keyword>
<dbReference type="InterPro" id="IPR016036">
    <property type="entry name" value="Malonyl_transacylase_ACP-bd"/>
</dbReference>
<dbReference type="InterPro" id="IPR020807">
    <property type="entry name" value="PKS_DH"/>
</dbReference>
<dbReference type="Gene3D" id="3.40.47.10">
    <property type="match status" value="1"/>
</dbReference>
<dbReference type="InterPro" id="IPR014031">
    <property type="entry name" value="Ketoacyl_synth_C"/>
</dbReference>
<dbReference type="InterPro" id="IPR042104">
    <property type="entry name" value="PKS_dehydratase_sf"/>
</dbReference>
<dbReference type="SMART" id="SM00827">
    <property type="entry name" value="PKS_AT"/>
    <property type="match status" value="1"/>
</dbReference>
<dbReference type="SMART" id="SM00825">
    <property type="entry name" value="PKS_KS"/>
    <property type="match status" value="1"/>
</dbReference>
<keyword evidence="4" id="KW-0808">Transferase</keyword>
<dbReference type="Gene3D" id="3.30.70.250">
    <property type="entry name" value="Malonyl-CoA ACP transacylase, ACP-binding"/>
    <property type="match status" value="1"/>
</dbReference>
<evidence type="ECO:0000256" key="4">
    <source>
        <dbReference type="ARBA" id="ARBA00022679"/>
    </source>
</evidence>
<evidence type="ECO:0000256" key="1">
    <source>
        <dbReference type="ARBA" id="ARBA00004792"/>
    </source>
</evidence>
<dbReference type="Pfam" id="PF14765">
    <property type="entry name" value="PS-DH"/>
    <property type="match status" value="1"/>
</dbReference>
<dbReference type="InterPro" id="IPR049552">
    <property type="entry name" value="PKS_DH_N"/>
</dbReference>
<dbReference type="PROSITE" id="PS00606">
    <property type="entry name" value="KS3_1"/>
    <property type="match status" value="1"/>
</dbReference>
<dbReference type="InterPro" id="IPR049551">
    <property type="entry name" value="PKS_DH_C"/>
</dbReference>
<dbReference type="InterPro" id="IPR057326">
    <property type="entry name" value="KR_dom"/>
</dbReference>
<sequence length="2319" mass="241218">MNRNQGADLDRRLARDPIAIVGLSALYPKSANLREFWSNVVSAADCIEDVPAGHWDVDEHYDPDPSAPDKTYAKRGGFMPTVPFNPLEFGLPPNTLEVTDVLQLLSLVVARDVLKDADAGQSWYDPARTGVILGITGANQLTQPLSARLQTPVIKEVVRSCGLSDRDAEEIAEKFKLAFAPWEENSFPGMLGNVVAGRIANRLDLGGTNMTIDAACASSLGALKAAVSELLEGRADTMLTGGCDAENTIFMYLCFSKTPAFSKAGRIRPFDQDADGTLIGEGIGMLALRRLADAERDGNRIYAVLRGIGSSSDGRFKSIYAPRKEGQTVALRRAYEDADCSPSSVELFEAHGTGTAVGDATELSALAEVVGDSTKQRQYAAVGSVKSQIGHTKAAAGAAGLIKLSMALHQRVLPPTINVDAPNPAIDFGNSPFYVNTVSRPWIRDPERPERRAAISSFGFGGTNFHCVLQEYGDDSEVRSVAPVAAVHLWHAPDTAALTAALAAGAPAAEGPAPSGHARIALAANGAEQLDELRALALEGLRARPDAAHWTHPRGIHFRARAADPGRIGALFAGQGSQYVDAGRTAVMALPPLRTAFDQANQYFQGTETLSRVAFPPPAFGEAQRQAQEESLRRTEYAQPAIGALSMGHYRYLRELGFAAEGFLGHSFGELTALWAADAVDDATFLSLARARGAAMAPPDIEGFDAGAMAAVSASEQDTLALMAGIEDLAVCNRNAPAQTVVGGSTASVDRLLAAAGAAGVRAKRLPVSAAFHTPFVAHAVEAFRGGVDNAEIRAPHGTVFANTPGASYGDSVEANRRVLAEQLINPVAFADRVEEMYAAGFRTFVEFGPRGVLARLVRDILGDREHTVVSLDAGPNQDADLALKRAVAQLAVLGLPLATADRYTAAAPAEAPVKGMVIPLNGINYVSDARKAKYREALDNGYRVVLPAPAPAAVAAPVPAGVGARAGSDTPPPRPPAALPAPSPAPVPVSAPVQVPVPAAAWGGPADPVGALAPRTPAPAAHSPSAELSDRLTVTEETPSAGPAGPTSPTRLDSLVADHLSLHDQYLNRQLDSVRQLTELLTQAVGQGQVHEVMPGVSAVKEHGLAIGRTHLRANEILRELAGFEYGSAPAPAPAPAAPPAAPLAPAAFLPPQPAVAPRYTPAPALPAAPAALVAPPAPAPKAPAPKAPALKAPAPEAPAALTPAPAPAPAAVDASAVQTALLQVVSEKTGYPTDMLDPAMDIEADLGIDSIKRVEIMGTLQEHFPTTTHAGPEQLAELRTLNDITTFITRHITTTPTTTSTATPAPATVDAAAVQTALLQVVSEKTGYPTDMLDPAMDIEADLGIDSIKRVEIMGTLQEHFPTTTHAGPEQLAELRTLNDITTFITRLSGATPATTPAPATVDAAAVQTALLQVVSEKTGYPTDMLDPAMDIEADLGIDSIKRVEIMGTLQEHFPTTTHAGPEQLAELRTLNDITTFITGLSGAAPAAAPAVSATVAPAEPAALSEPADEDAAGIGRGQAVLTPLPEPDRLVRAFPEGSTALLVDDGGELVPPLAERLAAEGWQLAVLRLPEVAERLTGVTDHPLSGWGTAELAARIAEVTDRQPRLVLLPATRQDLDWRDGVRRLAHGLLIAKHVVAPLRAAAATGRTAFVTVTALDGAFGLRGVAESLAPAGGYGGLVKTLAIEAPEVFCRGVDLAPGLDPASAAALVTAELHDAAAGPVQVARDGVRRVALSLADTPFAERAGHGGTLPPEPTADDLLVVTGGGRGITASCVVELAGRYRTGLLLLGRTPLSDEPSWAAGLYGPADLKAAAVAHLREQGEKPVPKRVEQLYQAVVAVREIRHTLDEVHTAGGTAEYLAVDITDAAAVKAALAPYAARVTGLVHGAGVLADQLIEQKKAAEIERVFAPKLDGLRAVVQALPEERLRHIVLFSSVAGFFGNRGQSDYAMANEVLNTWASSFKLRHPDSRVTSVNWGAWDSGMVSPQIKEVFAERGIALIGARTGPRLFTEQFAADRGGDVVTVLGPTTPLSSRSAVVPAAPVEVERELSAVADTPLVTDHVIGDTPVLPAALALGWAIGAVERITGATAGRVRDFAVLKGVVLGADEHDRLRLRARSTAGGEGAEVLIESVGAEGAARPRYSATLELTGAGPDQPRVTGLPAPGAGRDAAGLYQDGTLFHGPALRGIRTVAAEDGVRLVLGCELAEPPASGGAFSGALYGPGTADLLLQAALVWNRLHRNTASLPLGVADARLYEALPDGGPFLVVVEPADPAADTGSAITKLTVTACAPDGRVLARFSGVSLAAAPQLAAKFVNS</sequence>
<dbReference type="Pfam" id="PF00698">
    <property type="entry name" value="Acyl_transf_1"/>
    <property type="match status" value="1"/>
</dbReference>
<dbReference type="Pfam" id="PF08659">
    <property type="entry name" value="KR"/>
    <property type="match status" value="1"/>
</dbReference>
<dbReference type="InterPro" id="IPR052568">
    <property type="entry name" value="PKS-FAS_Synthase"/>
</dbReference>
<dbReference type="InterPro" id="IPR032821">
    <property type="entry name" value="PKS_assoc"/>
</dbReference>
<evidence type="ECO:0000313" key="13">
    <source>
        <dbReference type="Proteomes" id="UP001595765"/>
    </source>
</evidence>
<feature type="domain" description="PKS/mFAS DH" evidence="11">
    <location>
        <begin position="2031"/>
        <end position="2315"/>
    </location>
</feature>
<evidence type="ECO:0000259" key="9">
    <source>
        <dbReference type="PROSITE" id="PS50075"/>
    </source>
</evidence>
<dbReference type="SMART" id="SM00826">
    <property type="entry name" value="PKS_DH"/>
    <property type="match status" value="1"/>
</dbReference>
<evidence type="ECO:0000256" key="3">
    <source>
        <dbReference type="ARBA" id="ARBA00022553"/>
    </source>
</evidence>
<dbReference type="InterPro" id="IPR014043">
    <property type="entry name" value="Acyl_transferase_dom"/>
</dbReference>
<feature type="compositionally biased region" description="Pro residues" evidence="8">
    <location>
        <begin position="1178"/>
        <end position="1188"/>
    </location>
</feature>
<dbReference type="InterPro" id="IPR004432">
    <property type="entry name" value="Omega_3_polyunsat_FA_synth"/>
</dbReference>
<dbReference type="Gene3D" id="3.40.366.10">
    <property type="entry name" value="Malonyl-Coenzyme A Acyl Carrier Protein, domain 2"/>
    <property type="match status" value="1"/>
</dbReference>
<evidence type="ECO:0000256" key="2">
    <source>
        <dbReference type="ARBA" id="ARBA00022450"/>
    </source>
</evidence>
<dbReference type="Pfam" id="PF00550">
    <property type="entry name" value="PP-binding"/>
    <property type="match status" value="3"/>
</dbReference>
<dbReference type="PROSITE" id="PS50075">
    <property type="entry name" value="CARRIER"/>
    <property type="match status" value="3"/>
</dbReference>
<comment type="caution">
    <text evidence="12">The sequence shown here is derived from an EMBL/GenBank/DDBJ whole genome shotgun (WGS) entry which is preliminary data.</text>
</comment>
<keyword evidence="3" id="KW-0597">Phosphoprotein</keyword>
<dbReference type="InterPro" id="IPR016035">
    <property type="entry name" value="Acyl_Trfase/lysoPLipase"/>
</dbReference>
<protein>
    <submittedName>
        <fullName evidence="12">SDR family NAD(P)-dependent oxidoreductase</fullName>
    </submittedName>
</protein>
<evidence type="ECO:0000313" key="12">
    <source>
        <dbReference type="EMBL" id="MFC4030062.1"/>
    </source>
</evidence>
<feature type="domain" description="Carrier" evidence="9">
    <location>
        <begin position="1404"/>
        <end position="1484"/>
    </location>
</feature>
<evidence type="ECO:0000256" key="5">
    <source>
        <dbReference type="ARBA" id="ARBA00023194"/>
    </source>
</evidence>
<evidence type="ECO:0000256" key="8">
    <source>
        <dbReference type="SAM" id="MobiDB-lite"/>
    </source>
</evidence>